<dbReference type="InterPro" id="IPR011990">
    <property type="entry name" value="TPR-like_helical_dom_sf"/>
</dbReference>
<dbReference type="EMBL" id="CP047170">
    <property type="protein sequence ID" value="QRF69326.1"/>
    <property type="molecule type" value="Genomic_DNA"/>
</dbReference>
<accession>A0ABX7FGY5</accession>
<keyword evidence="1" id="KW-0732">Signal</keyword>
<reference evidence="3 4" key="1">
    <citation type="submission" date="2019-12" db="EMBL/GenBank/DDBJ databases">
        <title>Complete Genome Sequence of a Quorum-Sensing Bacterium,Rhodobacteraceae bacterium C31, Isolated from a marine microalgae symbiotic bacteria.</title>
        <authorList>
            <person name="Zhang Y."/>
        </authorList>
    </citation>
    <scope>NUCLEOTIDE SEQUENCE [LARGE SCALE GENOMIC DNA]</scope>
    <source>
        <strain evidence="3 4">C31</strain>
        <plasmid evidence="3 4">p-SCP4</plasmid>
    </source>
</reference>
<proteinExistence type="predicted"/>
<feature type="domain" description="Surface lipoprotein assembly modifier C-terminal" evidence="2">
    <location>
        <begin position="154"/>
        <end position="442"/>
    </location>
</feature>
<geneLocation type="plasmid" evidence="3 4">
    <name>p-SCP4</name>
</geneLocation>
<gene>
    <name evidence="3" type="ORF">GQA70_23635</name>
</gene>
<protein>
    <submittedName>
        <fullName evidence="3">DUF560 domain-containing protein</fullName>
    </submittedName>
</protein>
<keyword evidence="4" id="KW-1185">Reference proteome</keyword>
<feature type="chain" id="PRO_5046916631" evidence="1">
    <location>
        <begin position="30"/>
        <end position="442"/>
    </location>
</feature>
<dbReference type="Gene3D" id="1.25.40.10">
    <property type="entry name" value="Tetratricopeptide repeat domain"/>
    <property type="match status" value="1"/>
</dbReference>
<evidence type="ECO:0000313" key="4">
    <source>
        <dbReference type="Proteomes" id="UP000596387"/>
    </source>
</evidence>
<dbReference type="InterPro" id="IPR007655">
    <property type="entry name" value="Slam_C"/>
</dbReference>
<name>A0ABX7FGY5_9RHOB</name>
<feature type="signal peptide" evidence="1">
    <location>
        <begin position="1"/>
        <end position="29"/>
    </location>
</feature>
<keyword evidence="3" id="KW-0614">Plasmid</keyword>
<evidence type="ECO:0000313" key="3">
    <source>
        <dbReference type="EMBL" id="QRF69326.1"/>
    </source>
</evidence>
<dbReference type="SUPFAM" id="SSF48452">
    <property type="entry name" value="TPR-like"/>
    <property type="match status" value="1"/>
</dbReference>
<dbReference type="RefSeq" id="WP_082056010.1">
    <property type="nucleotide sequence ID" value="NZ_CP047170.1"/>
</dbReference>
<organism evidence="3 4">
    <name type="scientific">Ponticoccus alexandrii</name>
    <dbReference type="NCBI Taxonomy" id="1943633"/>
    <lineage>
        <taxon>Bacteria</taxon>
        <taxon>Pseudomonadati</taxon>
        <taxon>Pseudomonadota</taxon>
        <taxon>Alphaproteobacteria</taxon>
        <taxon>Rhodobacterales</taxon>
        <taxon>Roseobacteraceae</taxon>
        <taxon>Ponticoccus</taxon>
    </lineage>
</organism>
<dbReference type="Proteomes" id="UP000596387">
    <property type="component" value="Plasmid p-SCP4"/>
</dbReference>
<evidence type="ECO:0000259" key="2">
    <source>
        <dbReference type="Pfam" id="PF04575"/>
    </source>
</evidence>
<dbReference type="Pfam" id="PF04575">
    <property type="entry name" value="SlipAM"/>
    <property type="match status" value="1"/>
</dbReference>
<evidence type="ECO:0000256" key="1">
    <source>
        <dbReference type="SAM" id="SignalP"/>
    </source>
</evidence>
<sequence length="442" mass="48265">MMTRLAAQGARRLLAGLFLALALVSQAPAQQPEEALARAEAQVNAGDYDTAISALQGMGTQAVREAELRRLWALSMAHVRQGRPRAAQPFLDRLVSLAPDAVTYRLELANALEAAGQPERARYHYALARGAALPPPLATEVTRRIDRIDRARVWEGNFRFAIVPESNPAKRTASDTIVIGDLPFKLKDSSRAQPARGIELGLGLAALPRLGPDLRLRLGAAVDARLYEEGAPDDVQTRAELGLLHFGDRNRRLGAGLTLGKRWIDGEPYANTRGVYLTWGRSIDARARSALNLTLIRERTDYEAPGSESATRSIAAASLSHTVTPRLQLSFGLQLERTESALATEAGQGGAVTLGARYAFEGGLLAELTLALGRHEREGPDRLLGIVREDRRQSLTLKLTHRDWAVAGFAPVLELGAERQDSTNDLYSYENHRALLGITRRF</sequence>